<evidence type="ECO:0000256" key="13">
    <source>
        <dbReference type="SAM" id="Phobius"/>
    </source>
</evidence>
<keyword evidence="15" id="KW-1185">Reference proteome</keyword>
<evidence type="ECO:0000256" key="1">
    <source>
        <dbReference type="ARBA" id="ARBA00004273"/>
    </source>
</evidence>
<feature type="transmembrane region" description="Helical" evidence="13">
    <location>
        <begin position="46"/>
        <end position="71"/>
    </location>
</feature>
<keyword evidence="14" id="KW-0732">Signal</keyword>
<dbReference type="Gene3D" id="1.10.600.10">
    <property type="entry name" value="Farnesyl Diphosphate Synthase"/>
    <property type="match status" value="1"/>
</dbReference>
<evidence type="ECO:0000313" key="16">
    <source>
        <dbReference type="WBParaSite" id="TMUE_1000003279.1"/>
    </source>
</evidence>
<evidence type="ECO:0000256" key="4">
    <source>
        <dbReference type="ARBA" id="ARBA00006109"/>
    </source>
</evidence>
<proteinExistence type="inferred from homology"/>
<comment type="subcellular location">
    <subcellularLocation>
        <location evidence="3">Early endosome membrane</location>
        <topology evidence="3">Multi-pass membrane protein</topology>
    </subcellularLocation>
    <subcellularLocation>
        <location evidence="2">Endoplasmic reticulum membrane</location>
        <topology evidence="2">Multi-pass membrane protein</topology>
    </subcellularLocation>
    <subcellularLocation>
        <location evidence="1">Mitochondrion inner membrane</location>
    </subcellularLocation>
</comment>
<accession>A0A5S6Q7T5</accession>
<evidence type="ECO:0000313" key="15">
    <source>
        <dbReference type="Proteomes" id="UP000046395"/>
    </source>
</evidence>
<dbReference type="SUPFAM" id="SSF48576">
    <property type="entry name" value="Terpenoid synthases"/>
    <property type="match status" value="1"/>
</dbReference>
<evidence type="ECO:0000256" key="10">
    <source>
        <dbReference type="ARBA" id="ARBA00023128"/>
    </source>
</evidence>
<comment type="similarity">
    <text evidence="4">Belongs to the membrane magnesium transporter (TC 1.A.67) family.</text>
</comment>
<dbReference type="GO" id="GO:0022890">
    <property type="term" value="F:inorganic cation transmembrane transporter activity"/>
    <property type="evidence" value="ECO:0007669"/>
    <property type="project" value="TreeGrafter"/>
</dbReference>
<keyword evidence="9 13" id="KW-1133">Transmembrane helix</keyword>
<feature type="signal peptide" evidence="14">
    <location>
        <begin position="1"/>
        <end position="26"/>
    </location>
</feature>
<dbReference type="PANTHER" id="PTHR21181">
    <property type="match status" value="1"/>
</dbReference>
<dbReference type="AlphaFoldDB" id="A0A5S6Q7T5"/>
<keyword evidence="10" id="KW-0496">Mitochondrion</keyword>
<dbReference type="GO" id="GO:0005886">
    <property type="term" value="C:plasma membrane"/>
    <property type="evidence" value="ECO:0007669"/>
    <property type="project" value="TreeGrafter"/>
</dbReference>
<dbReference type="InterPro" id="IPR008949">
    <property type="entry name" value="Isoprenoid_synthase_dom_sf"/>
</dbReference>
<comment type="similarity">
    <text evidence="12">Belongs to the NDUFAF6 family.</text>
</comment>
<protein>
    <submittedName>
        <fullName evidence="16">Membrane magnesium transporter</fullName>
    </submittedName>
</protein>
<dbReference type="GO" id="GO:0031901">
    <property type="term" value="C:early endosome membrane"/>
    <property type="evidence" value="ECO:0007669"/>
    <property type="project" value="UniProtKB-SubCell"/>
</dbReference>
<dbReference type="PANTHER" id="PTHR21181:SF7">
    <property type="entry name" value="ER MEMBRANE PROTEIN COMPLEX SUBUNIT 5"/>
    <property type="match status" value="1"/>
</dbReference>
<organism evidence="15 16">
    <name type="scientific">Trichuris muris</name>
    <name type="common">Mouse whipworm</name>
    <dbReference type="NCBI Taxonomy" id="70415"/>
    <lineage>
        <taxon>Eukaryota</taxon>
        <taxon>Metazoa</taxon>
        <taxon>Ecdysozoa</taxon>
        <taxon>Nematoda</taxon>
        <taxon>Enoplea</taxon>
        <taxon>Dorylaimia</taxon>
        <taxon>Trichinellida</taxon>
        <taxon>Trichuridae</taxon>
        <taxon>Trichuris</taxon>
    </lineage>
</organism>
<evidence type="ECO:0000256" key="8">
    <source>
        <dbReference type="ARBA" id="ARBA00022824"/>
    </source>
</evidence>
<dbReference type="InterPro" id="IPR018937">
    <property type="entry name" value="MMgT"/>
</dbReference>
<feature type="chain" id="PRO_5024325127" evidence="14">
    <location>
        <begin position="27"/>
        <end position="362"/>
    </location>
</feature>
<dbReference type="STRING" id="70415.A0A5S6Q7T5"/>
<keyword evidence="7" id="KW-0999">Mitochondrion inner membrane</keyword>
<evidence type="ECO:0000256" key="2">
    <source>
        <dbReference type="ARBA" id="ARBA00004477"/>
    </source>
</evidence>
<evidence type="ECO:0000256" key="14">
    <source>
        <dbReference type="SAM" id="SignalP"/>
    </source>
</evidence>
<dbReference type="Pfam" id="PF10270">
    <property type="entry name" value="MMgT"/>
    <property type="match status" value="1"/>
</dbReference>
<evidence type="ECO:0000256" key="7">
    <source>
        <dbReference type="ARBA" id="ARBA00022792"/>
    </source>
</evidence>
<dbReference type="GO" id="GO:0005743">
    <property type="term" value="C:mitochondrial inner membrane"/>
    <property type="evidence" value="ECO:0007669"/>
    <property type="project" value="UniProtKB-SubCell"/>
</dbReference>
<evidence type="ECO:0000256" key="3">
    <source>
        <dbReference type="ARBA" id="ARBA00004520"/>
    </source>
</evidence>
<dbReference type="InterPro" id="IPR002060">
    <property type="entry name" value="Squ/phyt_synthse"/>
</dbReference>
<evidence type="ECO:0000256" key="5">
    <source>
        <dbReference type="ARBA" id="ARBA00011276"/>
    </source>
</evidence>
<evidence type="ECO:0000256" key="12">
    <source>
        <dbReference type="ARBA" id="ARBA00038273"/>
    </source>
</evidence>
<sequence length="362" mass="41007">MRRKPIAKNCLLLGIALLIHCTYSGASHRSYLRILKRDYRFLPIDIIVECLVALLTVIVSGSIVGGDFIPIRIDVQMSSKKLTDLFDGVSFFMLNHRGRLDLEGFLCVCFMTRRVQPAAFSILALNAELSRITQMSNTAALGRIEFWKEVINATFEGGNLQMPIGQALGETIRKYDLSKRWLLDLVEARRIWYQTNVYKSFATMEDYFAKTFVTVIYLILQVHGIQGIHTDHVANHIGKAMGFVNTLRSIGLYGDNGGHVIPKELLSRYELSADHFRPEHANGVSSVIQHIAEHAKAHLQRARSFKEKVPREAAGAFLFSAIVDHGLRVLSDCSYNPFDPRVQQRSARLLLDIMKHRLFATY</sequence>
<keyword evidence="8" id="KW-0256">Endoplasmic reticulum</keyword>
<dbReference type="GO" id="GO:0005794">
    <property type="term" value="C:Golgi apparatus"/>
    <property type="evidence" value="ECO:0007669"/>
    <property type="project" value="TreeGrafter"/>
</dbReference>
<reference evidence="16" key="1">
    <citation type="submission" date="2019-12" db="UniProtKB">
        <authorList>
            <consortium name="WormBaseParasite"/>
        </authorList>
    </citation>
    <scope>IDENTIFICATION</scope>
</reference>
<evidence type="ECO:0000256" key="9">
    <source>
        <dbReference type="ARBA" id="ARBA00022989"/>
    </source>
</evidence>
<keyword evidence="11 13" id="KW-0472">Membrane</keyword>
<dbReference type="WBParaSite" id="TMUE_1000003279.1">
    <property type="protein sequence ID" value="TMUE_1000003279.1"/>
    <property type="gene ID" value="WBGene00289542"/>
</dbReference>
<dbReference type="GO" id="GO:0072546">
    <property type="term" value="C:EMC complex"/>
    <property type="evidence" value="ECO:0007669"/>
    <property type="project" value="TreeGrafter"/>
</dbReference>
<keyword evidence="6 13" id="KW-0812">Transmembrane</keyword>
<comment type="subunit">
    <text evidence="5">Component of the ER membrane protein complex (EMC).</text>
</comment>
<name>A0A5S6Q7T5_TRIMR</name>
<evidence type="ECO:0000256" key="11">
    <source>
        <dbReference type="ARBA" id="ARBA00023136"/>
    </source>
</evidence>
<dbReference type="Pfam" id="PF00494">
    <property type="entry name" value="SQS_PSY"/>
    <property type="match status" value="1"/>
</dbReference>
<evidence type="ECO:0000256" key="6">
    <source>
        <dbReference type="ARBA" id="ARBA00022692"/>
    </source>
</evidence>
<dbReference type="Proteomes" id="UP000046395">
    <property type="component" value="Unassembled WGS sequence"/>
</dbReference>